<proteinExistence type="predicted"/>
<dbReference type="SUPFAM" id="SSF49313">
    <property type="entry name" value="Cadherin-like"/>
    <property type="match status" value="1"/>
</dbReference>
<protein>
    <submittedName>
        <fullName evidence="2">Uncharacterized protein</fullName>
    </submittedName>
</protein>
<dbReference type="InterPro" id="IPR015919">
    <property type="entry name" value="Cadherin-like_sf"/>
</dbReference>
<gene>
    <name evidence="2" type="ORF">FHS27_000425</name>
</gene>
<accession>A0A7W5DU87</accession>
<sequence>MTQRERILSIAIGGLFVALAFQWAFNQYRSAVRFRQNRLNSLANETEELQAQWLAGAEAERQLGEYKVRSLSSDSEVAKSAYQSWLLETVGRIGVVDAVVDPVGEVPVGDLYTRFGFRVSGKTNLQGLVDLVYAIQARDQLHRIRELQFAPSRQGVRRTDAKSENGETLSVVLTLDAVSMAIAEASPPPPSSDPSWRITRTLAQTRDIILNRNLFQPPNQPPLYRGDEQIVAYRGQKNPVDFSFTDPENDSVSVRVEGYFPEWVEWDSESERLIVSPPVDGESAKDEDGKLIEQFEVQVIASDNGYPRRQTAFPLVVKMQSPPPPPAPETPPPGFDDATQTFLTALVQGRDDWTAWMNVRTRGKTLKLKIGDEFEIGSIRGKVTGVSARRVTLEIDGQTYELRPAGKLSDVLVDDES</sequence>
<keyword evidence="1" id="KW-1133">Transmembrane helix</keyword>
<feature type="transmembrane region" description="Helical" evidence="1">
    <location>
        <begin position="7"/>
        <end position="25"/>
    </location>
</feature>
<keyword evidence="3" id="KW-1185">Reference proteome</keyword>
<keyword evidence="1" id="KW-0812">Transmembrane</keyword>
<evidence type="ECO:0000313" key="3">
    <source>
        <dbReference type="Proteomes" id="UP000536179"/>
    </source>
</evidence>
<dbReference type="GO" id="GO:0016020">
    <property type="term" value="C:membrane"/>
    <property type="evidence" value="ECO:0007669"/>
    <property type="project" value="InterPro"/>
</dbReference>
<reference evidence="2 3" key="1">
    <citation type="submission" date="2020-08" db="EMBL/GenBank/DDBJ databases">
        <title>Genomic Encyclopedia of Type Strains, Phase III (KMG-III): the genomes of soil and plant-associated and newly described type strains.</title>
        <authorList>
            <person name="Whitman W."/>
        </authorList>
    </citation>
    <scope>NUCLEOTIDE SEQUENCE [LARGE SCALE GENOMIC DNA]</scope>
    <source>
        <strain evidence="2 3">CECT 8075</strain>
    </source>
</reference>
<evidence type="ECO:0000313" key="2">
    <source>
        <dbReference type="EMBL" id="MBB3204661.1"/>
    </source>
</evidence>
<dbReference type="EMBL" id="JACHXU010000001">
    <property type="protein sequence ID" value="MBB3204661.1"/>
    <property type="molecule type" value="Genomic_DNA"/>
</dbReference>
<dbReference type="Proteomes" id="UP000536179">
    <property type="component" value="Unassembled WGS sequence"/>
</dbReference>
<name>A0A7W5DU87_9BACT</name>
<dbReference type="RefSeq" id="WP_184300949.1">
    <property type="nucleotide sequence ID" value="NZ_JACHXU010000001.1"/>
</dbReference>
<dbReference type="AlphaFoldDB" id="A0A7W5DU87"/>
<comment type="caution">
    <text evidence="2">The sequence shown here is derived from an EMBL/GenBank/DDBJ whole genome shotgun (WGS) entry which is preliminary data.</text>
</comment>
<keyword evidence="1" id="KW-0472">Membrane</keyword>
<dbReference type="GO" id="GO:0005509">
    <property type="term" value="F:calcium ion binding"/>
    <property type="evidence" value="ECO:0007669"/>
    <property type="project" value="InterPro"/>
</dbReference>
<organism evidence="2 3">
    <name type="scientific">Aporhodopirellula rubra</name>
    <dbReference type="NCBI Taxonomy" id="980271"/>
    <lineage>
        <taxon>Bacteria</taxon>
        <taxon>Pseudomonadati</taxon>
        <taxon>Planctomycetota</taxon>
        <taxon>Planctomycetia</taxon>
        <taxon>Pirellulales</taxon>
        <taxon>Pirellulaceae</taxon>
        <taxon>Aporhodopirellula</taxon>
    </lineage>
</organism>
<evidence type="ECO:0000256" key="1">
    <source>
        <dbReference type="SAM" id="Phobius"/>
    </source>
</evidence>